<dbReference type="PANTHER" id="PTHR30385">
    <property type="entry name" value="SIGMA FACTOR F FLAGELLAR"/>
    <property type="match status" value="1"/>
</dbReference>
<dbReference type="GO" id="GO:0006352">
    <property type="term" value="P:DNA-templated transcription initiation"/>
    <property type="evidence" value="ECO:0007669"/>
    <property type="project" value="InterPro"/>
</dbReference>
<name>A0A9D0ZM91_9FIRM</name>
<evidence type="ECO:0000259" key="7">
    <source>
        <dbReference type="Pfam" id="PF04545"/>
    </source>
</evidence>
<evidence type="ECO:0000256" key="3">
    <source>
        <dbReference type="ARBA" id="ARBA00023125"/>
    </source>
</evidence>
<dbReference type="InterPro" id="IPR007624">
    <property type="entry name" value="RNA_pol_sigma70_r3"/>
</dbReference>
<feature type="domain" description="RNA polymerase sigma-70 region 3" evidence="5">
    <location>
        <begin position="110"/>
        <end position="178"/>
    </location>
</feature>
<dbReference type="InterPro" id="IPR000943">
    <property type="entry name" value="RNA_pol_sigma70"/>
</dbReference>
<evidence type="ECO:0000256" key="1">
    <source>
        <dbReference type="ARBA" id="ARBA00023015"/>
    </source>
</evidence>
<comment type="caution">
    <text evidence="8">The sequence shown here is derived from an EMBL/GenBank/DDBJ whole genome shotgun (WGS) entry which is preliminary data.</text>
</comment>
<dbReference type="GO" id="GO:0003677">
    <property type="term" value="F:DNA binding"/>
    <property type="evidence" value="ECO:0007669"/>
    <property type="project" value="UniProtKB-KW"/>
</dbReference>
<accession>A0A9D0ZM91</accession>
<dbReference type="Gene3D" id="1.20.120.1810">
    <property type="match status" value="1"/>
</dbReference>
<keyword evidence="1" id="KW-0805">Transcription regulation</keyword>
<keyword evidence="2" id="KW-0731">Sigma factor</keyword>
<dbReference type="Proteomes" id="UP000824260">
    <property type="component" value="Unassembled WGS sequence"/>
</dbReference>
<proteinExistence type="predicted"/>
<dbReference type="InterPro" id="IPR013324">
    <property type="entry name" value="RNA_pol_sigma_r3/r4-like"/>
</dbReference>
<dbReference type="SUPFAM" id="SSF88946">
    <property type="entry name" value="Sigma2 domain of RNA polymerase sigma factors"/>
    <property type="match status" value="1"/>
</dbReference>
<evidence type="ECO:0000313" key="8">
    <source>
        <dbReference type="EMBL" id="HIQ83115.1"/>
    </source>
</evidence>
<dbReference type="InterPro" id="IPR007627">
    <property type="entry name" value="RNA_pol_sigma70_r2"/>
</dbReference>
<organism evidence="8 9">
    <name type="scientific">Candidatus Pullichristensenella stercorigallinarum</name>
    <dbReference type="NCBI Taxonomy" id="2840909"/>
    <lineage>
        <taxon>Bacteria</taxon>
        <taxon>Bacillati</taxon>
        <taxon>Bacillota</taxon>
        <taxon>Clostridia</taxon>
        <taxon>Candidatus Pullichristensenella</taxon>
    </lineage>
</organism>
<dbReference type="InterPro" id="IPR007630">
    <property type="entry name" value="RNA_pol_sigma70_r4"/>
</dbReference>
<dbReference type="Pfam" id="PF04539">
    <property type="entry name" value="Sigma70_r3"/>
    <property type="match status" value="1"/>
</dbReference>
<feature type="domain" description="RNA polymerase sigma-70 region 4" evidence="7">
    <location>
        <begin position="197"/>
        <end position="246"/>
    </location>
</feature>
<dbReference type="CDD" id="cd06171">
    <property type="entry name" value="Sigma70_r4"/>
    <property type="match status" value="1"/>
</dbReference>
<keyword evidence="4" id="KW-0804">Transcription</keyword>
<dbReference type="NCBIfam" id="TIGR02937">
    <property type="entry name" value="sigma70-ECF"/>
    <property type="match status" value="1"/>
</dbReference>
<dbReference type="Gene3D" id="1.20.140.160">
    <property type="match status" value="1"/>
</dbReference>
<dbReference type="EMBL" id="DVFZ01000085">
    <property type="protein sequence ID" value="HIQ83115.1"/>
    <property type="molecule type" value="Genomic_DNA"/>
</dbReference>
<dbReference type="Pfam" id="PF04542">
    <property type="entry name" value="Sigma70_r2"/>
    <property type="match status" value="1"/>
</dbReference>
<dbReference type="PANTHER" id="PTHR30385:SF4">
    <property type="entry name" value="RNA POLYMERASE SIGMA-E FACTOR"/>
    <property type="match status" value="1"/>
</dbReference>
<dbReference type="InterPro" id="IPR013325">
    <property type="entry name" value="RNA_pol_sigma_r2"/>
</dbReference>
<dbReference type="SUPFAM" id="SSF88659">
    <property type="entry name" value="Sigma3 and sigma4 domains of RNA polymerase sigma factors"/>
    <property type="match status" value="2"/>
</dbReference>
<dbReference type="Pfam" id="PF04545">
    <property type="entry name" value="Sigma70_r4"/>
    <property type="match status" value="1"/>
</dbReference>
<evidence type="ECO:0000256" key="2">
    <source>
        <dbReference type="ARBA" id="ARBA00023082"/>
    </source>
</evidence>
<evidence type="ECO:0000256" key="4">
    <source>
        <dbReference type="ARBA" id="ARBA00023163"/>
    </source>
</evidence>
<dbReference type="AlphaFoldDB" id="A0A9D0ZM91"/>
<dbReference type="InterPro" id="IPR014284">
    <property type="entry name" value="RNA_pol_sigma-70_dom"/>
</dbReference>
<protein>
    <submittedName>
        <fullName evidence="8">Sigma-70 family RNA polymerase sigma factor</fullName>
    </submittedName>
</protein>
<sequence>MRNAAQRPPIDTEGLLREYATTGNTAIRDRVVEAHLYIASIIARRFSGRGVEYDDLFQVASLSLLKSIERFDPERGVKFASFVTPTMVGEVKNYFRDRSRLIRLPRRGSELVRALEAAKDALQLELQRQPTAEELAERTGAPLEDVLEALEMRGALSPVSLDTLPAEDDESAPLSAFLGQEEAGYAEFEKNDMLRRAMDALDERQQKIIRMRFFEGKGQREVAQAIGVSQMTVSRVERQALSRLREALMEGEKQA</sequence>
<dbReference type="GO" id="GO:0016987">
    <property type="term" value="F:sigma factor activity"/>
    <property type="evidence" value="ECO:0007669"/>
    <property type="project" value="UniProtKB-KW"/>
</dbReference>
<evidence type="ECO:0000259" key="5">
    <source>
        <dbReference type="Pfam" id="PF04539"/>
    </source>
</evidence>
<feature type="domain" description="RNA polymerase sigma-70 region 2" evidence="6">
    <location>
        <begin position="42"/>
        <end position="100"/>
    </location>
</feature>
<dbReference type="PRINTS" id="PR00046">
    <property type="entry name" value="SIGMA70FCT"/>
</dbReference>
<keyword evidence="3" id="KW-0238">DNA-binding</keyword>
<reference evidence="8" key="2">
    <citation type="journal article" date="2021" name="PeerJ">
        <title>Extensive microbial diversity within the chicken gut microbiome revealed by metagenomics and culture.</title>
        <authorList>
            <person name="Gilroy R."/>
            <person name="Ravi A."/>
            <person name="Getino M."/>
            <person name="Pursley I."/>
            <person name="Horton D.L."/>
            <person name="Alikhan N.F."/>
            <person name="Baker D."/>
            <person name="Gharbi K."/>
            <person name="Hall N."/>
            <person name="Watson M."/>
            <person name="Adriaenssens E.M."/>
            <person name="Foster-Nyarko E."/>
            <person name="Jarju S."/>
            <person name="Secka A."/>
            <person name="Antonio M."/>
            <person name="Oren A."/>
            <person name="Chaudhuri R.R."/>
            <person name="La Ragione R."/>
            <person name="Hildebrand F."/>
            <person name="Pallen M.J."/>
        </authorList>
    </citation>
    <scope>NUCLEOTIDE SEQUENCE</scope>
    <source>
        <strain evidence="8">ChiSjej6B24-2974</strain>
    </source>
</reference>
<gene>
    <name evidence="8" type="ORF">IAA52_08430</name>
</gene>
<reference evidence="8" key="1">
    <citation type="submission" date="2020-10" db="EMBL/GenBank/DDBJ databases">
        <authorList>
            <person name="Gilroy R."/>
        </authorList>
    </citation>
    <scope>NUCLEOTIDE SEQUENCE</scope>
    <source>
        <strain evidence="8">ChiSjej6B24-2974</strain>
    </source>
</reference>
<evidence type="ECO:0000259" key="6">
    <source>
        <dbReference type="Pfam" id="PF04542"/>
    </source>
</evidence>
<evidence type="ECO:0000313" key="9">
    <source>
        <dbReference type="Proteomes" id="UP000824260"/>
    </source>
</evidence>